<dbReference type="AlphaFoldDB" id="K9VU90"/>
<sequence>MSDQLLEELSEVDSEEFGEILETPREQGRLKRPPQKE</sequence>
<protein>
    <submittedName>
        <fullName evidence="2">Uncharacterized protein</fullName>
    </submittedName>
</protein>
<feature type="compositionally biased region" description="Basic and acidic residues" evidence="1">
    <location>
        <begin position="22"/>
        <end position="37"/>
    </location>
</feature>
<dbReference type="EMBL" id="CP003616">
    <property type="protein sequence ID" value="AFZ10785.1"/>
    <property type="molecule type" value="Genomic_DNA"/>
</dbReference>
<name>K9VU90_9CYAN</name>
<evidence type="ECO:0000313" key="2">
    <source>
        <dbReference type="EMBL" id="AFZ10785.1"/>
    </source>
</evidence>
<feature type="compositionally biased region" description="Acidic residues" evidence="1">
    <location>
        <begin position="1"/>
        <end position="19"/>
    </location>
</feature>
<dbReference type="Proteomes" id="UP000010478">
    <property type="component" value="Plasmid pOSC7112.02"/>
</dbReference>
<keyword evidence="3" id="KW-1185">Reference proteome</keyword>
<dbReference type="KEGG" id="oni:Osc7112_6678"/>
<gene>
    <name evidence="2" type="ORF">Osc7112_6678</name>
</gene>
<keyword evidence="2" id="KW-0614">Plasmid</keyword>
<proteinExistence type="predicted"/>
<accession>K9VU90</accession>
<feature type="region of interest" description="Disordered" evidence="1">
    <location>
        <begin position="1"/>
        <end position="37"/>
    </location>
</feature>
<geneLocation type="plasmid" evidence="2 3">
    <name>pOSC7112.02</name>
</geneLocation>
<organism evidence="2 3">
    <name type="scientific">Phormidium nigroviride PCC 7112</name>
    <dbReference type="NCBI Taxonomy" id="179408"/>
    <lineage>
        <taxon>Bacteria</taxon>
        <taxon>Bacillati</taxon>
        <taxon>Cyanobacteriota</taxon>
        <taxon>Cyanophyceae</taxon>
        <taxon>Oscillatoriophycideae</taxon>
        <taxon>Oscillatoriales</taxon>
        <taxon>Oscillatoriaceae</taxon>
        <taxon>Phormidium</taxon>
    </lineage>
</organism>
<evidence type="ECO:0000256" key="1">
    <source>
        <dbReference type="SAM" id="MobiDB-lite"/>
    </source>
</evidence>
<reference evidence="2 3" key="1">
    <citation type="submission" date="2012-05" db="EMBL/GenBank/DDBJ databases">
        <title>Finished plasmid 2 of genome of Oscillatoria sp. PCC 7112.</title>
        <authorList>
            <consortium name="US DOE Joint Genome Institute"/>
            <person name="Gugger M."/>
            <person name="Coursin T."/>
            <person name="Rippka R."/>
            <person name="Tandeau De Marsac N."/>
            <person name="Huntemann M."/>
            <person name="Wei C.-L."/>
            <person name="Han J."/>
            <person name="Detter J.C."/>
            <person name="Han C."/>
            <person name="Tapia R."/>
            <person name="Davenport K."/>
            <person name="Daligault H."/>
            <person name="Erkkila T."/>
            <person name="Gu W."/>
            <person name="Munk A.C.C."/>
            <person name="Teshima H."/>
            <person name="Xu Y."/>
            <person name="Chain P."/>
            <person name="Chen A."/>
            <person name="Krypides N."/>
            <person name="Mavromatis K."/>
            <person name="Markowitz V."/>
            <person name="Szeto E."/>
            <person name="Ivanova N."/>
            <person name="Mikhailova N."/>
            <person name="Ovchinnikova G."/>
            <person name="Pagani I."/>
            <person name="Pati A."/>
            <person name="Goodwin L."/>
            <person name="Peters L."/>
            <person name="Pitluck S."/>
            <person name="Woyke T."/>
            <person name="Kerfeld C."/>
        </authorList>
    </citation>
    <scope>NUCLEOTIDE SEQUENCE [LARGE SCALE GENOMIC DNA]</scope>
    <source>
        <strain evidence="2 3">PCC 7112</strain>
        <plasmid evidence="2 3">pOSC7112.02</plasmid>
    </source>
</reference>
<dbReference type="HOGENOM" id="CLU_3346693_0_0_3"/>
<evidence type="ECO:0000313" key="3">
    <source>
        <dbReference type="Proteomes" id="UP000010478"/>
    </source>
</evidence>